<organism evidence="4 5">
    <name type="scientific">Sediminibacillus dalangtanensis</name>
    <dbReference type="NCBI Taxonomy" id="2729421"/>
    <lineage>
        <taxon>Bacteria</taxon>
        <taxon>Bacillati</taxon>
        <taxon>Bacillota</taxon>
        <taxon>Bacilli</taxon>
        <taxon>Bacillales</taxon>
        <taxon>Bacillaceae</taxon>
        <taxon>Sediminibacillus</taxon>
    </lineage>
</organism>
<keyword evidence="1" id="KW-0808">Transferase</keyword>
<dbReference type="PANTHER" id="PTHR43877:SF2">
    <property type="entry name" value="AMINOALKYLPHOSPHONATE N-ACETYLTRANSFERASE-RELATED"/>
    <property type="match status" value="1"/>
</dbReference>
<dbReference type="Gene3D" id="3.40.630.30">
    <property type="match status" value="1"/>
</dbReference>
<evidence type="ECO:0000256" key="1">
    <source>
        <dbReference type="ARBA" id="ARBA00022679"/>
    </source>
</evidence>
<dbReference type="PROSITE" id="PS51186">
    <property type="entry name" value="GNAT"/>
    <property type="match status" value="1"/>
</dbReference>
<accession>A0ABX7VYZ4</accession>
<name>A0ABX7VYZ4_9BACI</name>
<evidence type="ECO:0000256" key="2">
    <source>
        <dbReference type="ARBA" id="ARBA00023315"/>
    </source>
</evidence>
<dbReference type="CDD" id="cd04301">
    <property type="entry name" value="NAT_SF"/>
    <property type="match status" value="1"/>
</dbReference>
<evidence type="ECO:0000313" key="4">
    <source>
        <dbReference type="EMBL" id="QTN01380.1"/>
    </source>
</evidence>
<evidence type="ECO:0000313" key="5">
    <source>
        <dbReference type="Proteomes" id="UP000665043"/>
    </source>
</evidence>
<sequence>MHRLGHDHAAEYWKLRLDALRENPEAFLTTYQAALAKENPVDSTAKRLEAVSNYTYGAYMEKQLVGVVTMLRKEQEKVAHKADILAMYVTASARGNGVGYELLKRAKRDAAEIGIEQLGLSVVADNLAAQHLYKKAGFTCYGIEKNAIKQEKKYVDEIHMVCFLFNEENK</sequence>
<dbReference type="PANTHER" id="PTHR43877">
    <property type="entry name" value="AMINOALKYLPHOSPHONATE N-ACETYLTRANSFERASE-RELATED-RELATED"/>
    <property type="match status" value="1"/>
</dbReference>
<evidence type="ECO:0000259" key="3">
    <source>
        <dbReference type="PROSITE" id="PS51186"/>
    </source>
</evidence>
<dbReference type="InterPro" id="IPR050832">
    <property type="entry name" value="Bact_Acetyltransf"/>
</dbReference>
<dbReference type="InterPro" id="IPR016181">
    <property type="entry name" value="Acyl_CoA_acyltransferase"/>
</dbReference>
<protein>
    <submittedName>
        <fullName evidence="4">GNAT family N-acetyltransferase</fullName>
    </submittedName>
</protein>
<feature type="domain" description="N-acetyltransferase" evidence="3">
    <location>
        <begin position="15"/>
        <end position="156"/>
    </location>
</feature>
<reference evidence="4 5" key="1">
    <citation type="submission" date="2019-12" db="EMBL/GenBank/DDBJ databases">
        <title>The whole genome sequencing of a strain isolated from a Mars analog, Dalangtan Playa.</title>
        <authorList>
            <person name="Huang T."/>
        </authorList>
    </citation>
    <scope>NUCLEOTIDE SEQUENCE [LARGE SCALE GENOMIC DNA]</scope>
    <source>
        <strain evidence="4 5">DP4-553-S</strain>
    </source>
</reference>
<dbReference type="InterPro" id="IPR000182">
    <property type="entry name" value="GNAT_dom"/>
</dbReference>
<keyword evidence="5" id="KW-1185">Reference proteome</keyword>
<gene>
    <name evidence="4" type="ORF">ERJ70_04290</name>
</gene>
<proteinExistence type="predicted"/>
<dbReference type="EMBL" id="CP046956">
    <property type="protein sequence ID" value="QTN01380.1"/>
    <property type="molecule type" value="Genomic_DNA"/>
</dbReference>
<keyword evidence="2" id="KW-0012">Acyltransferase</keyword>
<dbReference type="Pfam" id="PF00583">
    <property type="entry name" value="Acetyltransf_1"/>
    <property type="match status" value="1"/>
</dbReference>
<dbReference type="SUPFAM" id="SSF55729">
    <property type="entry name" value="Acyl-CoA N-acyltransferases (Nat)"/>
    <property type="match status" value="1"/>
</dbReference>
<dbReference type="Proteomes" id="UP000665043">
    <property type="component" value="Chromosome"/>
</dbReference>